<accession>A0A1M6Q308</accession>
<dbReference type="InterPro" id="IPR049054">
    <property type="entry name" value="CN_hydtase_beta-like_N"/>
</dbReference>
<reference evidence="3 4" key="1">
    <citation type="submission" date="2016-11" db="EMBL/GenBank/DDBJ databases">
        <authorList>
            <person name="Jaros S."/>
            <person name="Januszkiewicz K."/>
            <person name="Wedrychowicz H."/>
        </authorList>
    </citation>
    <scope>NUCLEOTIDE SEQUENCE [LARGE SCALE GENOMIC DNA]</scope>
    <source>
        <strain evidence="3 4">DSM 43832</strain>
    </source>
</reference>
<name>A0A1M6Q308_PSETH</name>
<proteinExistence type="predicted"/>
<organism evidence="3 4">
    <name type="scientific">Pseudonocardia thermophila</name>
    <dbReference type="NCBI Taxonomy" id="1848"/>
    <lineage>
        <taxon>Bacteria</taxon>
        <taxon>Bacillati</taxon>
        <taxon>Actinomycetota</taxon>
        <taxon>Actinomycetes</taxon>
        <taxon>Pseudonocardiales</taxon>
        <taxon>Pseudonocardiaceae</taxon>
        <taxon>Pseudonocardia</taxon>
    </lineage>
</organism>
<keyword evidence="4" id="KW-1185">Reference proteome</keyword>
<evidence type="ECO:0000259" key="2">
    <source>
        <dbReference type="Pfam" id="PF21006"/>
    </source>
</evidence>
<gene>
    <name evidence="3" type="ORF">SAMN05443637_10362</name>
</gene>
<evidence type="ECO:0000313" key="3">
    <source>
        <dbReference type="EMBL" id="SHK14560.1"/>
    </source>
</evidence>
<evidence type="ECO:0000313" key="4">
    <source>
        <dbReference type="Proteomes" id="UP000184363"/>
    </source>
</evidence>
<dbReference type="SUPFAM" id="SSF50090">
    <property type="entry name" value="Electron transport accessory proteins"/>
    <property type="match status" value="1"/>
</dbReference>
<dbReference type="Pfam" id="PF21006">
    <property type="entry name" value="NHase_beta_N"/>
    <property type="match status" value="1"/>
</dbReference>
<dbReference type="InterPro" id="IPR008990">
    <property type="entry name" value="Elect_transpt_acc-like_dom_sf"/>
</dbReference>
<dbReference type="AlphaFoldDB" id="A0A1M6Q308"/>
<feature type="domain" description="Nitrile hydratase beta subunit-like N-terminal" evidence="2">
    <location>
        <begin position="37"/>
        <end position="126"/>
    </location>
</feature>
<dbReference type="OrthoDB" id="9811616at2"/>
<dbReference type="InterPro" id="IPR023808">
    <property type="entry name" value="Nitrile_Hydratase_acc_put"/>
</dbReference>
<evidence type="ECO:0000256" key="1">
    <source>
        <dbReference type="SAM" id="MobiDB-lite"/>
    </source>
</evidence>
<dbReference type="Gene3D" id="1.10.472.20">
    <property type="entry name" value="Nitrile hydratase, beta subunit"/>
    <property type="match status" value="1"/>
</dbReference>
<dbReference type="Proteomes" id="UP000184363">
    <property type="component" value="Unassembled WGS sequence"/>
</dbReference>
<sequence>MSAEAKVRLKHCPTAEDRAAADALLAQLPGGDRALDRGFDEPWQLRAFALAVAACRAGRFEWKQLQQALISSIGEWERTHDLDDPSWSYYEHFVAALESVLGEEGIVEPEALDERTAEVLANPPNKDHHGPHLEPVAVHPAVRS</sequence>
<feature type="region of interest" description="Disordered" evidence="1">
    <location>
        <begin position="121"/>
        <end position="144"/>
    </location>
</feature>
<dbReference type="EMBL" id="FRAP01000003">
    <property type="protein sequence ID" value="SHK14560.1"/>
    <property type="molecule type" value="Genomic_DNA"/>
</dbReference>
<dbReference type="STRING" id="1848.SAMN05443637_10362"/>
<dbReference type="InterPro" id="IPR042262">
    <property type="entry name" value="CN_hydtase_beta_C"/>
</dbReference>
<dbReference type="NCBIfam" id="TIGR03889">
    <property type="entry name" value="nitrile_acc"/>
    <property type="match status" value="1"/>
</dbReference>
<dbReference type="RefSeq" id="WP_084754418.1">
    <property type="nucleotide sequence ID" value="NZ_CALGVN010000033.1"/>
</dbReference>
<protein>
    <submittedName>
        <fullName evidence="3">Nitrile hydratase</fullName>
    </submittedName>
</protein>
<dbReference type="SMR" id="A0A1M6Q308"/>